<reference evidence="10 11" key="1">
    <citation type="submission" date="2021-03" db="EMBL/GenBank/DDBJ databases">
        <title>novel species in genus Cellulomonas.</title>
        <authorList>
            <person name="Zhang G."/>
        </authorList>
    </citation>
    <scope>NUCLEOTIDE SEQUENCE [LARGE SCALE GENOMIC DNA]</scope>
    <source>
        <strain evidence="11">zg-ZUI188</strain>
    </source>
</reference>
<feature type="transmembrane region" description="Helical" evidence="9">
    <location>
        <begin position="301"/>
        <end position="324"/>
    </location>
</feature>
<keyword evidence="3" id="KW-0328">Glycosyltransferase</keyword>
<keyword evidence="2" id="KW-1003">Cell membrane</keyword>
<evidence type="ECO:0000256" key="1">
    <source>
        <dbReference type="ARBA" id="ARBA00004651"/>
    </source>
</evidence>
<accession>A0ABS3SGR8</accession>
<dbReference type="RefSeq" id="WP_208289264.1">
    <property type="nucleotide sequence ID" value="NZ_CP074404.1"/>
</dbReference>
<feature type="transmembrane region" description="Helical" evidence="9">
    <location>
        <begin position="272"/>
        <end position="294"/>
    </location>
</feature>
<dbReference type="PANTHER" id="PTHR33908">
    <property type="entry name" value="MANNOSYLTRANSFERASE YKCB-RELATED"/>
    <property type="match status" value="1"/>
</dbReference>
<proteinExistence type="inferred from homology"/>
<keyword evidence="6 9" id="KW-1133">Transmembrane helix</keyword>
<dbReference type="Pfam" id="PF09594">
    <property type="entry name" value="GT87"/>
    <property type="match status" value="1"/>
</dbReference>
<dbReference type="PANTHER" id="PTHR33908:SF11">
    <property type="entry name" value="MEMBRANE PROTEIN"/>
    <property type="match status" value="1"/>
</dbReference>
<protein>
    <submittedName>
        <fullName evidence="10">DUF2029 domain-containing protein</fullName>
    </submittedName>
</protein>
<keyword evidence="11" id="KW-1185">Reference proteome</keyword>
<feature type="transmembrane region" description="Helical" evidence="9">
    <location>
        <begin position="12"/>
        <end position="30"/>
    </location>
</feature>
<organism evidence="10 11">
    <name type="scientific">Cellulomonas fengjieae</name>
    <dbReference type="NCBI Taxonomy" id="2819978"/>
    <lineage>
        <taxon>Bacteria</taxon>
        <taxon>Bacillati</taxon>
        <taxon>Actinomycetota</taxon>
        <taxon>Actinomycetes</taxon>
        <taxon>Micrococcales</taxon>
        <taxon>Cellulomonadaceae</taxon>
        <taxon>Cellulomonas</taxon>
    </lineage>
</organism>
<evidence type="ECO:0000256" key="9">
    <source>
        <dbReference type="SAM" id="Phobius"/>
    </source>
</evidence>
<comment type="subcellular location">
    <subcellularLocation>
        <location evidence="1">Cell membrane</location>
        <topology evidence="1">Multi-pass membrane protein</topology>
    </subcellularLocation>
</comment>
<feature type="transmembrane region" description="Helical" evidence="9">
    <location>
        <begin position="209"/>
        <end position="231"/>
    </location>
</feature>
<keyword evidence="5 9" id="KW-0812">Transmembrane</keyword>
<dbReference type="EMBL" id="JAGFBM010000003">
    <property type="protein sequence ID" value="MBO3084529.1"/>
    <property type="molecule type" value="Genomic_DNA"/>
</dbReference>
<evidence type="ECO:0000256" key="4">
    <source>
        <dbReference type="ARBA" id="ARBA00022679"/>
    </source>
</evidence>
<comment type="caution">
    <text evidence="10">The sequence shown here is derived from an EMBL/GenBank/DDBJ whole genome shotgun (WGS) entry which is preliminary data.</text>
</comment>
<keyword evidence="7 9" id="KW-0472">Membrane</keyword>
<dbReference type="InterPro" id="IPR050297">
    <property type="entry name" value="LipidA_mod_glycosyltrf_83"/>
</dbReference>
<dbReference type="InterPro" id="IPR018584">
    <property type="entry name" value="GT87"/>
</dbReference>
<dbReference type="Proteomes" id="UP000678317">
    <property type="component" value="Unassembled WGS sequence"/>
</dbReference>
<feature type="transmembrane region" description="Helical" evidence="9">
    <location>
        <begin position="176"/>
        <end position="202"/>
    </location>
</feature>
<evidence type="ECO:0000256" key="7">
    <source>
        <dbReference type="ARBA" id="ARBA00023136"/>
    </source>
</evidence>
<evidence type="ECO:0000256" key="3">
    <source>
        <dbReference type="ARBA" id="ARBA00022676"/>
    </source>
</evidence>
<feature type="transmembrane region" description="Helical" evidence="9">
    <location>
        <begin position="344"/>
        <end position="367"/>
    </location>
</feature>
<sequence>MGPARHHSRAGGWVVAGAAGLLALLVRWYLGGGLAGLRGYHGYDEGVYFTSALSLSHGLVPYRDFLFLHPPGITVALLPFAALTHWTSDPAAFMTARVAFMLVGAANAVLVARIALRWGTRAAVVAGGLYGLSYAAANVEYSTMLEPLGSLGLLAAVASLLRSAEQSSRAWELAGGALLGLSLVVKIWDVVPAVVVIGWLWLTRGRAGAARVGLAATAAAGLVLLPFALLATPRMVRYVVLDQLGRPPGQATVATRLGGISGVDVTAPPPQMVGWSTLLVGGLVVVAFCAARAWHHGRGRLWVVLLAAQLGVLVLSPSYFLHYAAFSAPAAALVVAAGASTLRLVPALATSAAAAAALCLATAMMITRPPAPFPAGRIDAHLPQTGCIRSDSPAALVLLDQASRNLDAGCRLPVDLSGQTYDVGARDASGRPVPRVRNTAWQRAALRYLTSGSATVLVRPVGNGFDTTTRAELDRMRILERVGGVRVLSDDGRGTGRRAGAATS</sequence>
<comment type="similarity">
    <text evidence="8">Belongs to the glycosyltransferase 87 family.</text>
</comment>
<feature type="transmembrane region" description="Helical" evidence="9">
    <location>
        <begin position="122"/>
        <end position="141"/>
    </location>
</feature>
<evidence type="ECO:0000313" key="11">
    <source>
        <dbReference type="Proteomes" id="UP000678317"/>
    </source>
</evidence>
<feature type="transmembrane region" description="Helical" evidence="9">
    <location>
        <begin position="98"/>
        <end position="116"/>
    </location>
</feature>
<evidence type="ECO:0000256" key="2">
    <source>
        <dbReference type="ARBA" id="ARBA00022475"/>
    </source>
</evidence>
<feature type="transmembrane region" description="Helical" evidence="9">
    <location>
        <begin position="65"/>
        <end position="86"/>
    </location>
</feature>
<keyword evidence="4" id="KW-0808">Transferase</keyword>
<evidence type="ECO:0000256" key="6">
    <source>
        <dbReference type="ARBA" id="ARBA00022989"/>
    </source>
</evidence>
<evidence type="ECO:0000313" key="10">
    <source>
        <dbReference type="EMBL" id="MBO3084529.1"/>
    </source>
</evidence>
<evidence type="ECO:0000256" key="5">
    <source>
        <dbReference type="ARBA" id="ARBA00022692"/>
    </source>
</evidence>
<name>A0ABS3SGR8_9CELL</name>
<evidence type="ECO:0000256" key="8">
    <source>
        <dbReference type="ARBA" id="ARBA00024033"/>
    </source>
</evidence>
<gene>
    <name evidence="10" type="ORF">J4035_07745</name>
</gene>